<dbReference type="RefSeq" id="WP_176029512.1">
    <property type="nucleotide sequence ID" value="NZ_JBHSJV010000001.1"/>
</dbReference>
<accession>A0ABW5N3B1</accession>
<reference evidence="3" key="1">
    <citation type="journal article" date="2019" name="Int. J. Syst. Evol. Microbiol.">
        <title>The Global Catalogue of Microorganisms (GCM) 10K type strain sequencing project: providing services to taxonomists for standard genome sequencing and annotation.</title>
        <authorList>
            <consortium name="The Broad Institute Genomics Platform"/>
            <consortium name="The Broad Institute Genome Sequencing Center for Infectious Disease"/>
            <person name="Wu L."/>
            <person name="Ma J."/>
        </authorList>
    </citation>
    <scope>NUCLEOTIDE SEQUENCE [LARGE SCALE GENOMIC DNA]</scope>
    <source>
        <strain evidence="3">KCTC 42423</strain>
    </source>
</reference>
<keyword evidence="3" id="KW-1185">Reference proteome</keyword>
<evidence type="ECO:0000313" key="3">
    <source>
        <dbReference type="Proteomes" id="UP001597459"/>
    </source>
</evidence>
<gene>
    <name evidence="2" type="ORF">ACFSTE_04060</name>
</gene>
<name>A0ABW5N3B1_9FLAO</name>
<protein>
    <submittedName>
        <fullName evidence="2">DUF4249 domain-containing protein</fullName>
    </submittedName>
</protein>
<evidence type="ECO:0000313" key="2">
    <source>
        <dbReference type="EMBL" id="MFD2589990.1"/>
    </source>
</evidence>
<dbReference type="Pfam" id="PF14054">
    <property type="entry name" value="DUF4249"/>
    <property type="match status" value="1"/>
</dbReference>
<proteinExistence type="predicted"/>
<evidence type="ECO:0000256" key="1">
    <source>
        <dbReference type="SAM" id="SignalP"/>
    </source>
</evidence>
<organism evidence="2 3">
    <name type="scientific">Aquimarina hainanensis</name>
    <dbReference type="NCBI Taxonomy" id="1578017"/>
    <lineage>
        <taxon>Bacteria</taxon>
        <taxon>Pseudomonadati</taxon>
        <taxon>Bacteroidota</taxon>
        <taxon>Flavobacteriia</taxon>
        <taxon>Flavobacteriales</taxon>
        <taxon>Flavobacteriaceae</taxon>
        <taxon>Aquimarina</taxon>
    </lineage>
</organism>
<dbReference type="InterPro" id="IPR025345">
    <property type="entry name" value="DUF4249"/>
</dbReference>
<feature type="chain" id="PRO_5046558920" evidence="1">
    <location>
        <begin position="23"/>
        <end position="311"/>
    </location>
</feature>
<dbReference type="EMBL" id="JBHULX010000003">
    <property type="protein sequence ID" value="MFD2589990.1"/>
    <property type="molecule type" value="Genomic_DNA"/>
</dbReference>
<feature type="signal peptide" evidence="1">
    <location>
        <begin position="1"/>
        <end position="22"/>
    </location>
</feature>
<sequence>MKTYIHSLIGTLLLSLLMSSCGEDTFVTPVDIGSFLSTDNEIVITSFIAPQNDLIEVEISKTFPLSVVLNNPKIPEEDFLIKDASVTLKNSKNEDITVPYNPTSKKYVVASKDFPILAGETYTIEVTALAKTATASTTIPGNASTELEKPIIKKEEARFGSSTYLSAEISWKDIASEENFYHVIAIANEDVEDIDNSFEINLTQFDFNHHLFYEEDDFGIEDDTREYISDAGRDGAFLKAKGITGNTREVKKVTVKILTVDKNYFEYHQAIKKQEFFEDEIFVEPITIPSNVNGGKGVFSSYQITEEVFTF</sequence>
<comment type="caution">
    <text evidence="2">The sequence shown here is derived from an EMBL/GenBank/DDBJ whole genome shotgun (WGS) entry which is preliminary data.</text>
</comment>
<dbReference type="Proteomes" id="UP001597459">
    <property type="component" value="Unassembled WGS sequence"/>
</dbReference>
<keyword evidence="1" id="KW-0732">Signal</keyword>